<dbReference type="InterPro" id="IPR050765">
    <property type="entry name" value="Riboflavin_Biosynth_HTPR"/>
</dbReference>
<feature type="domain" description="Bacterial bifunctional deaminase-reductase C-terminal" evidence="10">
    <location>
        <begin position="3"/>
        <end position="219"/>
    </location>
</feature>
<gene>
    <name evidence="11" type="ORF">L6E24_01355</name>
</gene>
<keyword evidence="4" id="KW-0686">Riboflavin biosynthesis</keyword>
<evidence type="ECO:0000313" key="12">
    <source>
        <dbReference type="Proteomes" id="UP001060368"/>
    </source>
</evidence>
<evidence type="ECO:0000256" key="8">
    <source>
        <dbReference type="ARBA" id="ARBA00049020"/>
    </source>
</evidence>
<evidence type="ECO:0000313" key="11">
    <source>
        <dbReference type="EMBL" id="UUX92803.1"/>
    </source>
</evidence>
<comment type="subunit">
    <text evidence="3">Homodimer.</text>
</comment>
<dbReference type="InterPro" id="IPR024072">
    <property type="entry name" value="DHFR-like_dom_sf"/>
</dbReference>
<dbReference type="PANTHER" id="PTHR38011:SF7">
    <property type="entry name" value="2,5-DIAMINO-6-RIBOSYLAMINO-4(3H)-PYRIMIDINONE 5'-PHOSPHATE REDUCTASE"/>
    <property type="match status" value="1"/>
</dbReference>
<dbReference type="Pfam" id="PF01872">
    <property type="entry name" value="RibD_C"/>
    <property type="match status" value="1"/>
</dbReference>
<evidence type="ECO:0000256" key="5">
    <source>
        <dbReference type="ARBA" id="ARBA00022857"/>
    </source>
</evidence>
<comment type="pathway">
    <text evidence="1">Cofactor biosynthesis; riboflavin biosynthesis.</text>
</comment>
<comment type="catalytic activity">
    <reaction evidence="7">
        <text>2,5-diamino-6-(1-D-ribitylamino)pyrimidin-4(3H)-one 5'-phosphate + NAD(+) = 2,5-diamino-6-(1-D-ribosylamino)pyrimidin-4(3H)-one 5'-phosphate + NADH + H(+)</text>
        <dbReference type="Rhea" id="RHEA:27274"/>
        <dbReference type="ChEBI" id="CHEBI:15378"/>
        <dbReference type="ChEBI" id="CHEBI:57540"/>
        <dbReference type="ChEBI" id="CHEBI:57945"/>
        <dbReference type="ChEBI" id="CHEBI:58890"/>
        <dbReference type="ChEBI" id="CHEBI:59545"/>
        <dbReference type="EC" id="1.1.1.302"/>
    </reaction>
</comment>
<dbReference type="GeneID" id="74306300"/>
<protein>
    <recommendedName>
        <fullName evidence="9">2,5-diamino-6-(ribosylamino)-4(3H)-pyrimidinone 5'-phosphate reductase</fullName>
        <ecNumber evidence="9">1.1.1.302</ecNumber>
    </recommendedName>
</protein>
<dbReference type="InterPro" id="IPR011549">
    <property type="entry name" value="RibD_C"/>
</dbReference>
<dbReference type="EMBL" id="CP096115">
    <property type="protein sequence ID" value="UUX92803.1"/>
    <property type="molecule type" value="Genomic_DNA"/>
</dbReference>
<dbReference type="GO" id="GO:0050661">
    <property type="term" value="F:NADP binding"/>
    <property type="evidence" value="ECO:0007669"/>
    <property type="project" value="InterPro"/>
</dbReference>
<dbReference type="EC" id="1.1.1.302" evidence="9"/>
<accession>A0A9E7TIQ3</accession>
<dbReference type="PANTHER" id="PTHR38011">
    <property type="entry name" value="DIHYDROFOLATE REDUCTASE FAMILY PROTEIN (AFU_ORTHOLOGUE AFUA_8G06820)"/>
    <property type="match status" value="1"/>
</dbReference>
<dbReference type="InterPro" id="IPR006401">
    <property type="entry name" value="Rib_reduct_arc"/>
</dbReference>
<evidence type="ECO:0000256" key="9">
    <source>
        <dbReference type="NCBIfam" id="TIGR01508"/>
    </source>
</evidence>
<dbReference type="Gene3D" id="3.40.430.10">
    <property type="entry name" value="Dihydrofolate Reductase, subunit A"/>
    <property type="match status" value="1"/>
</dbReference>
<proteinExistence type="inferred from homology"/>
<sequence length="225" mass="24797">MRPFVFVNLAMSADGKLSTTERRQVKISGKSDFLRVDEIKAGSDAIMVGIGTVTADDPSLTVKSEKLKKERTERGCEENPIRIVIDSEGRTPENAEILHKGPGRRIIAVSEKASDKNLERLSPYADIIVAGKDKVDLAGVMEALSDIDVKRVMVEGGGTLIWSLFEEDLIDEFYTCIGNIIIGGDSAPTPADGTGFIKEENFTRLELIDMEKADEGVLLRWRVKR</sequence>
<keyword evidence="5" id="KW-0521">NADP</keyword>
<comment type="similarity">
    <text evidence="2">Belongs to the HTP reductase family.</text>
</comment>
<evidence type="ECO:0000256" key="4">
    <source>
        <dbReference type="ARBA" id="ARBA00022619"/>
    </source>
</evidence>
<dbReference type="KEGG" id="mend:L6E24_01355"/>
<evidence type="ECO:0000256" key="2">
    <source>
        <dbReference type="ARBA" id="ARBA00009723"/>
    </source>
</evidence>
<comment type="catalytic activity">
    <reaction evidence="8">
        <text>2,5-diamino-6-(1-D-ribitylamino)pyrimidin-4(3H)-one 5'-phosphate + NADP(+) = 2,5-diamino-6-(1-D-ribosylamino)pyrimidin-4(3H)-one 5'-phosphate + NADPH + H(+)</text>
        <dbReference type="Rhea" id="RHEA:27278"/>
        <dbReference type="ChEBI" id="CHEBI:15378"/>
        <dbReference type="ChEBI" id="CHEBI:57783"/>
        <dbReference type="ChEBI" id="CHEBI:58349"/>
        <dbReference type="ChEBI" id="CHEBI:58890"/>
        <dbReference type="ChEBI" id="CHEBI:59545"/>
        <dbReference type="EC" id="1.1.1.302"/>
    </reaction>
</comment>
<name>A0A9E7TIQ3_9EURY</name>
<keyword evidence="6 11" id="KW-0560">Oxidoreductase</keyword>
<organism evidence="11 12">
    <name type="scientific">Methanoplanus endosymbiosus</name>
    <dbReference type="NCBI Taxonomy" id="33865"/>
    <lineage>
        <taxon>Archaea</taxon>
        <taxon>Methanobacteriati</taxon>
        <taxon>Methanobacteriota</taxon>
        <taxon>Stenosarchaea group</taxon>
        <taxon>Methanomicrobia</taxon>
        <taxon>Methanomicrobiales</taxon>
        <taxon>Methanomicrobiaceae</taxon>
        <taxon>Methanoplanus</taxon>
    </lineage>
</organism>
<evidence type="ECO:0000256" key="6">
    <source>
        <dbReference type="ARBA" id="ARBA00023002"/>
    </source>
</evidence>
<evidence type="ECO:0000256" key="3">
    <source>
        <dbReference type="ARBA" id="ARBA00011738"/>
    </source>
</evidence>
<evidence type="ECO:0000259" key="10">
    <source>
        <dbReference type="Pfam" id="PF01872"/>
    </source>
</evidence>
<dbReference type="NCBIfam" id="TIGR00227">
    <property type="entry name" value="ribD_Cterm"/>
    <property type="match status" value="1"/>
</dbReference>
<dbReference type="InterPro" id="IPR002734">
    <property type="entry name" value="RibDG_C"/>
</dbReference>
<evidence type="ECO:0000256" key="1">
    <source>
        <dbReference type="ARBA" id="ARBA00005104"/>
    </source>
</evidence>
<dbReference type="NCBIfam" id="TIGR01508">
    <property type="entry name" value="rib_reduct_arch"/>
    <property type="match status" value="1"/>
</dbReference>
<dbReference type="SUPFAM" id="SSF53597">
    <property type="entry name" value="Dihydrofolate reductase-like"/>
    <property type="match status" value="1"/>
</dbReference>
<reference evidence="11" key="1">
    <citation type="submission" date="2022-04" db="EMBL/GenBank/DDBJ databases">
        <title>Complete genome of Methanoplanus endosymbiosus DSM 3599.</title>
        <authorList>
            <person name="Chen S.-C."/>
            <person name="You Y.-T."/>
            <person name="Zhou Y.-Z."/>
            <person name="Lai M.-C."/>
        </authorList>
    </citation>
    <scope>NUCLEOTIDE SEQUENCE</scope>
    <source>
        <strain evidence="11">DSM 3599</strain>
    </source>
</reference>
<dbReference type="RefSeq" id="WP_257742947.1">
    <property type="nucleotide sequence ID" value="NZ_CP096115.1"/>
</dbReference>
<dbReference type="AlphaFoldDB" id="A0A9E7TIQ3"/>
<dbReference type="Proteomes" id="UP001060368">
    <property type="component" value="Chromosome"/>
</dbReference>
<evidence type="ECO:0000256" key="7">
    <source>
        <dbReference type="ARBA" id="ARBA00047550"/>
    </source>
</evidence>
<dbReference type="GO" id="GO:0008703">
    <property type="term" value="F:5-amino-6-(5-phosphoribosylamino)uracil reductase activity"/>
    <property type="evidence" value="ECO:0007669"/>
    <property type="project" value="InterPro"/>
</dbReference>
<keyword evidence="12" id="KW-1185">Reference proteome</keyword>
<dbReference type="GO" id="GO:0009231">
    <property type="term" value="P:riboflavin biosynthetic process"/>
    <property type="evidence" value="ECO:0007669"/>
    <property type="project" value="UniProtKB-KW"/>
</dbReference>